<dbReference type="GO" id="GO:0005737">
    <property type="term" value="C:cytoplasm"/>
    <property type="evidence" value="ECO:0007669"/>
    <property type="project" value="UniProtKB-SubCell"/>
</dbReference>
<keyword evidence="2" id="KW-0963">Cytoplasm</keyword>
<dbReference type="PANTHER" id="PTHR36837">
    <property type="entry name" value="POLY(3-HYDROXYALKANOATE) POLYMERASE SUBUNIT PHAC"/>
    <property type="match status" value="1"/>
</dbReference>
<dbReference type="PANTHER" id="PTHR36837:SF5">
    <property type="entry name" value="POLY-3-HYDROXYBUTYRATE SYNTHASE"/>
    <property type="match status" value="1"/>
</dbReference>
<evidence type="ECO:0000256" key="4">
    <source>
        <dbReference type="ARBA" id="ARBA00023315"/>
    </source>
</evidence>
<evidence type="ECO:0000256" key="2">
    <source>
        <dbReference type="ARBA" id="ARBA00022490"/>
    </source>
</evidence>
<gene>
    <name evidence="6" type="ORF">EV675_3742</name>
</gene>
<dbReference type="InterPro" id="IPR010941">
    <property type="entry name" value="PhaC_N"/>
</dbReference>
<accession>A0A4V2F346</accession>
<dbReference type="SUPFAM" id="SSF53474">
    <property type="entry name" value="alpha/beta-Hydrolases"/>
    <property type="match status" value="1"/>
</dbReference>
<dbReference type="GO" id="GO:0016746">
    <property type="term" value="F:acyltransferase activity"/>
    <property type="evidence" value="ECO:0007669"/>
    <property type="project" value="UniProtKB-KW"/>
</dbReference>
<keyword evidence="7" id="KW-1185">Reference proteome</keyword>
<dbReference type="NCBIfam" id="TIGR01838">
    <property type="entry name" value="PHA_synth_I"/>
    <property type="match status" value="1"/>
</dbReference>
<keyword evidence="3" id="KW-0808">Transferase</keyword>
<proteinExistence type="predicted"/>
<sequence length="550" mass="60426">MLNQKVDMPGSSAPSSRILSGGHAMAPEKLLEIQQEFAQEWADLWRAASAGQLEPLSDQRFAGEAWGASPAHAFLAHAYLLSARTMLKMADSIEAPEHVLNRLRFATMQWVEAMSPSNFLALNPDAQRRLLESGGESLQQGIANLMADLKRGRISHTDEASFEVGRNLATTEGSVVFENRLFQLIQYKPLAPRTYARPLLIVPPCINKFYILDLQPHNSFVRFALEQGMQVFMVSWRNPLSADADGVQHADWDAYLQEGVLEAIDAVSSISRQPQVNALGFCVGGTLLSSALAVAKARGQDPVASLTLLTTLLDFADTGVLDVFIDEAQVLLREQQFAAGGVLAARELATTFAFLRPNDLVWNYVVNNYLKGQAPSAFDLLYWNADSTNLPGPFYAWYLRNTYLENNLRVPGKVRACGVGLDLSALDMPAYVYGSREDHIVPWTSAYASTSLLRGQMRFVLGASGHIAGVINPASRNRRSYWVREDDKLPADAAAWMGGAREVAGSWWNDWATWIKEHGGRQGKAPGALGSAEHPVIEPAPGKYVRIRAA</sequence>
<comment type="caution">
    <text evidence="6">The sequence shown here is derived from an EMBL/GenBank/DDBJ whole genome shotgun (WGS) entry which is preliminary data.</text>
</comment>
<name>A0A4V2F346_9BURK</name>
<dbReference type="Proteomes" id="UP000292445">
    <property type="component" value="Unassembled WGS sequence"/>
</dbReference>
<evidence type="ECO:0000259" key="5">
    <source>
        <dbReference type="Pfam" id="PF07167"/>
    </source>
</evidence>
<dbReference type="Pfam" id="PF07167">
    <property type="entry name" value="PhaC_N"/>
    <property type="match status" value="1"/>
</dbReference>
<dbReference type="InterPro" id="IPR010963">
    <property type="entry name" value="PHA_synth_I"/>
</dbReference>
<feature type="domain" description="Poly-beta-hydroxybutyrate polymerase N-terminal" evidence="5">
    <location>
        <begin position="58"/>
        <end position="224"/>
    </location>
</feature>
<evidence type="ECO:0000256" key="3">
    <source>
        <dbReference type="ARBA" id="ARBA00022679"/>
    </source>
</evidence>
<dbReference type="OrthoDB" id="7208816at2"/>
<dbReference type="GO" id="GO:0042619">
    <property type="term" value="P:poly-hydroxybutyrate biosynthetic process"/>
    <property type="evidence" value="ECO:0007669"/>
    <property type="project" value="InterPro"/>
</dbReference>
<dbReference type="Gene3D" id="3.40.50.1820">
    <property type="entry name" value="alpha/beta hydrolase"/>
    <property type="match status" value="1"/>
</dbReference>
<dbReference type="EMBL" id="SGXC01000002">
    <property type="protein sequence ID" value="RZS81124.1"/>
    <property type="molecule type" value="Genomic_DNA"/>
</dbReference>
<comment type="subcellular location">
    <subcellularLocation>
        <location evidence="1">Cytoplasm</location>
    </subcellularLocation>
</comment>
<keyword evidence="4" id="KW-0012">Acyltransferase</keyword>
<evidence type="ECO:0000256" key="1">
    <source>
        <dbReference type="ARBA" id="ARBA00004496"/>
    </source>
</evidence>
<dbReference type="InterPro" id="IPR029058">
    <property type="entry name" value="AB_hydrolase_fold"/>
</dbReference>
<evidence type="ECO:0000313" key="6">
    <source>
        <dbReference type="EMBL" id="RZS81124.1"/>
    </source>
</evidence>
<evidence type="ECO:0000313" key="7">
    <source>
        <dbReference type="Proteomes" id="UP000292445"/>
    </source>
</evidence>
<protein>
    <submittedName>
        <fullName evidence="6">Polyhydroxyalkanoate synthase</fullName>
    </submittedName>
</protein>
<dbReference type="AlphaFoldDB" id="A0A4V2F346"/>
<organism evidence="6 7">
    <name type="scientific">Pigmentiphaga kullae</name>
    <dbReference type="NCBI Taxonomy" id="151784"/>
    <lineage>
        <taxon>Bacteria</taxon>
        <taxon>Pseudomonadati</taxon>
        <taxon>Pseudomonadota</taxon>
        <taxon>Betaproteobacteria</taxon>
        <taxon>Burkholderiales</taxon>
        <taxon>Alcaligenaceae</taxon>
        <taxon>Pigmentiphaga</taxon>
    </lineage>
</organism>
<reference evidence="6 7" key="1">
    <citation type="submission" date="2019-02" db="EMBL/GenBank/DDBJ databases">
        <title>Genomic Encyclopedia of Type Strains, Phase IV (KMG-IV): sequencing the most valuable type-strain genomes for metagenomic binning, comparative biology and taxonomic classification.</title>
        <authorList>
            <person name="Goeker M."/>
        </authorList>
    </citation>
    <scope>NUCLEOTIDE SEQUENCE [LARGE SCALE GENOMIC DNA]</scope>
    <source>
        <strain evidence="6 7">K24</strain>
    </source>
</reference>
<dbReference type="InterPro" id="IPR051321">
    <property type="entry name" value="PHA/PHB_synthase"/>
</dbReference>